<name>A0ABW3QKN2_9PSEU</name>
<evidence type="ECO:0000313" key="2">
    <source>
        <dbReference type="EMBL" id="MFD1145960.1"/>
    </source>
</evidence>
<dbReference type="Proteomes" id="UP001597168">
    <property type="component" value="Unassembled WGS sequence"/>
</dbReference>
<comment type="caution">
    <text evidence="2">The sequence shown here is derived from an EMBL/GenBank/DDBJ whole genome shotgun (WGS) entry which is preliminary data.</text>
</comment>
<proteinExistence type="predicted"/>
<reference evidence="3" key="1">
    <citation type="journal article" date="2019" name="Int. J. Syst. Evol. Microbiol.">
        <title>The Global Catalogue of Microorganisms (GCM) 10K type strain sequencing project: providing services to taxonomists for standard genome sequencing and annotation.</title>
        <authorList>
            <consortium name="The Broad Institute Genomics Platform"/>
            <consortium name="The Broad Institute Genome Sequencing Center for Infectious Disease"/>
            <person name="Wu L."/>
            <person name="Ma J."/>
        </authorList>
    </citation>
    <scope>NUCLEOTIDE SEQUENCE [LARGE SCALE GENOMIC DNA]</scope>
    <source>
        <strain evidence="3">CCUG 60214</strain>
    </source>
</reference>
<dbReference type="InterPro" id="IPR027417">
    <property type="entry name" value="P-loop_NTPase"/>
</dbReference>
<dbReference type="RefSeq" id="WP_380719218.1">
    <property type="nucleotide sequence ID" value="NZ_JBHTLK010000005.1"/>
</dbReference>
<sequence>MQLKLMKLRRLRELKTERQHLEAERLRNIDVFEQLGYRPNCLPFMRGEIPAPCGQCPQEQFHAATEFDVLYGGAAGGGKTKALLMEGLRACVRYPGLRVGAFRRTYPELEESLLAELTEVGFAKALGAHWNGTKYNLLFPNGSRLMFRYAETLQDATRRQGGQYQLLLFDERTLTPPNVISFLESRLRSGRADIPVLGIRSGTNPGGPGHGFAKDRYIVPTSYGSKTYRDVRGREVRFIPSKLSDNPHVNPEYQHDLDALPEQLRSAFRDGNWDTFAGQMFSEWSYDRHVVKPMTLPKTWKRYNGIDWGYSKPWAVLWAAVDEDGRVWVYRELYKTRVGESDQAKMILAAEAEDEHVSSRWADDAMWATRGEARPVSDIYAENGVYLTPAGKGGRVAGWQRVHSYLGEGPACAHHRAMGWATCPMVHVFETVTELIRTLPTLPHALSGDPEDADTNAEDHSPDAFRYLVINLGGGAEFVIHPDQEEPPEVATVGVYAYRADPSLPAWSTSDVEHEPGAVTTMPDPDES</sequence>
<feature type="region of interest" description="Disordered" evidence="1">
    <location>
        <begin position="505"/>
        <end position="528"/>
    </location>
</feature>
<protein>
    <submittedName>
        <fullName evidence="2">Terminase large subunit domain-containing protein</fullName>
    </submittedName>
</protein>
<accession>A0ABW3QKN2</accession>
<organism evidence="2 3">
    <name type="scientific">Saccharothrix hoggarensis</name>
    <dbReference type="NCBI Taxonomy" id="913853"/>
    <lineage>
        <taxon>Bacteria</taxon>
        <taxon>Bacillati</taxon>
        <taxon>Actinomycetota</taxon>
        <taxon>Actinomycetes</taxon>
        <taxon>Pseudonocardiales</taxon>
        <taxon>Pseudonocardiaceae</taxon>
        <taxon>Saccharothrix</taxon>
    </lineage>
</organism>
<dbReference type="Gene3D" id="3.40.50.300">
    <property type="entry name" value="P-loop containing nucleotide triphosphate hydrolases"/>
    <property type="match status" value="1"/>
</dbReference>
<evidence type="ECO:0000313" key="3">
    <source>
        <dbReference type="Proteomes" id="UP001597168"/>
    </source>
</evidence>
<keyword evidence="3" id="KW-1185">Reference proteome</keyword>
<dbReference type="Pfam" id="PF03237">
    <property type="entry name" value="Terminase_6N"/>
    <property type="match status" value="1"/>
</dbReference>
<gene>
    <name evidence="2" type="ORF">ACFQ3T_02345</name>
</gene>
<dbReference type="Gene3D" id="3.30.420.280">
    <property type="match status" value="1"/>
</dbReference>
<evidence type="ECO:0000256" key="1">
    <source>
        <dbReference type="SAM" id="MobiDB-lite"/>
    </source>
</evidence>
<dbReference type="EMBL" id="JBHTLK010000005">
    <property type="protein sequence ID" value="MFD1145960.1"/>
    <property type="molecule type" value="Genomic_DNA"/>
</dbReference>